<feature type="compositionally biased region" description="Polar residues" evidence="7">
    <location>
        <begin position="575"/>
        <end position="589"/>
    </location>
</feature>
<dbReference type="EMBL" id="JAJTJA010000001">
    <property type="protein sequence ID" value="KAH8704713.1"/>
    <property type="molecule type" value="Genomic_DNA"/>
</dbReference>
<dbReference type="InterPro" id="IPR036875">
    <property type="entry name" value="Znf_CCHC_sf"/>
</dbReference>
<proteinExistence type="predicted"/>
<dbReference type="RefSeq" id="XP_046077334.1">
    <property type="nucleotide sequence ID" value="XM_046210406.1"/>
</dbReference>
<dbReference type="InterPro" id="IPR025829">
    <property type="entry name" value="Zn_knuckle_CX2CX3GHX4C"/>
</dbReference>
<evidence type="ECO:0000256" key="5">
    <source>
        <dbReference type="ARBA" id="ARBA00023242"/>
    </source>
</evidence>
<dbReference type="PANTHER" id="PTHR15439">
    <property type="entry name" value="RETINOBLASTOMA-BINDING PROTEIN 6"/>
    <property type="match status" value="1"/>
</dbReference>
<feature type="domain" description="CCHC-type" evidence="8">
    <location>
        <begin position="185"/>
        <end position="199"/>
    </location>
</feature>
<evidence type="ECO:0000256" key="2">
    <source>
        <dbReference type="ARBA" id="ARBA00022723"/>
    </source>
</evidence>
<feature type="region of interest" description="Disordered" evidence="7">
    <location>
        <begin position="566"/>
        <end position="622"/>
    </location>
</feature>
<dbReference type="GO" id="GO:0005634">
    <property type="term" value="C:nucleus"/>
    <property type="evidence" value="ECO:0007669"/>
    <property type="project" value="UniProtKB-SubCell"/>
</dbReference>
<comment type="caution">
    <text evidence="10">The sequence shown here is derived from an EMBL/GenBank/DDBJ whole genome shotgun (WGS) entry which is preliminary data.</text>
</comment>
<dbReference type="InterPro" id="IPR013083">
    <property type="entry name" value="Znf_RING/FYVE/PHD"/>
</dbReference>
<evidence type="ECO:0000313" key="10">
    <source>
        <dbReference type="EMBL" id="KAH8704713.1"/>
    </source>
</evidence>
<dbReference type="Pfam" id="PF13696">
    <property type="entry name" value="zf-CCHC_2"/>
    <property type="match status" value="1"/>
</dbReference>
<dbReference type="Gene3D" id="3.10.20.90">
    <property type="entry name" value="Phosphatidylinositol 3-kinase Catalytic Subunit, Chain A, domain 1"/>
    <property type="match status" value="1"/>
</dbReference>
<feature type="compositionally biased region" description="Basic residues" evidence="7">
    <location>
        <begin position="604"/>
        <end position="614"/>
    </location>
</feature>
<keyword evidence="4" id="KW-0862">Zinc</keyword>
<dbReference type="SUPFAM" id="SSF57756">
    <property type="entry name" value="Retrovirus zinc finger-like domains"/>
    <property type="match status" value="1"/>
</dbReference>
<dbReference type="PROSITE" id="PS50158">
    <property type="entry name" value="ZF_CCHC"/>
    <property type="match status" value="1"/>
</dbReference>
<dbReference type="GeneID" id="70240693"/>
<evidence type="ECO:0000259" key="9">
    <source>
        <dbReference type="PROSITE" id="PS51282"/>
    </source>
</evidence>
<dbReference type="Pfam" id="PF08783">
    <property type="entry name" value="DWNN"/>
    <property type="match status" value="1"/>
</dbReference>
<evidence type="ECO:0000256" key="6">
    <source>
        <dbReference type="PROSITE-ProRule" id="PRU00047"/>
    </source>
</evidence>
<dbReference type="GO" id="GO:0003676">
    <property type="term" value="F:nucleic acid binding"/>
    <property type="evidence" value="ECO:0007669"/>
    <property type="project" value="InterPro"/>
</dbReference>
<sequence length="622" mass="68686">MTSSVHFKFKSQKEPSRVTFDGTGISVFELKREIINQNRLGDGTDFELSIYNEDTGEEYDDDTAIIPRSTSVIARRLPAARPGKGGAARYVSGKMPVTARSSTRADVSSSSRITAGALSNNKASIPGLDSAQTEDEKIDALFNLQANQWKEQQQEMANAIPVAAGRGRGKPINIPDHPPPPGYLCYRCREKGHWIQACPTNNDPKFDGRYRVKRSTGIPRSLQTKVEKSAAMALDGSTEDLKNSGVMVNADGDFVIAQPDKAAWELYQEKVKAAAAAAAEAASAEGSKDLRARGLECPIDKRMFLEPTKTPCCHQTYCNDCITNALIESDFVCPGCSTEGVLLDNLVTDDDAAAKIKAYEAEKAEERKDKEKQDQVEKSNETQEKDVEAPVAKTSQNITVVSPSNIQNKSEEPQSKKRAAEEEPAAENPNGAEPSASMKRPKSNDQQNDTDSPKVPSQDNVTNTMPFPFNQQMPFPNPAFPQSQMPFPDNSFLTGGVGMMNPMMPMNNNFQPQNNNWNQMNGSAFGLPVNGMFADGSMFPGNDYEQFNSFNSMPVTQPNPFMQTHSSFPYGGSMNGYQSQQRTNFNGPSNRDEDNAYFRQPINPHRHQARQRRIRPSDYREL</sequence>
<dbReference type="Proteomes" id="UP001201262">
    <property type="component" value="Unassembled WGS sequence"/>
</dbReference>
<dbReference type="Gene3D" id="3.30.40.10">
    <property type="entry name" value="Zinc/RING finger domain, C3HC4 (zinc finger)"/>
    <property type="match status" value="1"/>
</dbReference>
<dbReference type="AlphaFoldDB" id="A0AAD4Q5M1"/>
<keyword evidence="5" id="KW-0539">Nucleus</keyword>
<evidence type="ECO:0000256" key="3">
    <source>
        <dbReference type="ARBA" id="ARBA00022771"/>
    </source>
</evidence>
<dbReference type="Gene3D" id="4.10.60.10">
    <property type="entry name" value="Zinc finger, CCHC-type"/>
    <property type="match status" value="1"/>
</dbReference>
<reference evidence="10" key="1">
    <citation type="submission" date="2021-12" db="EMBL/GenBank/DDBJ databases">
        <title>Convergent genome expansion in fungi linked to evolution of root-endophyte symbiosis.</title>
        <authorList>
            <consortium name="DOE Joint Genome Institute"/>
            <person name="Ke Y.-H."/>
            <person name="Bonito G."/>
            <person name="Liao H.-L."/>
            <person name="Looney B."/>
            <person name="Rojas-Flechas A."/>
            <person name="Nash J."/>
            <person name="Hameed K."/>
            <person name="Schadt C."/>
            <person name="Martin F."/>
            <person name="Crous P.W."/>
            <person name="Miettinen O."/>
            <person name="Magnuson J.K."/>
            <person name="Labbe J."/>
            <person name="Jacobson D."/>
            <person name="Doktycz M.J."/>
            <person name="Veneault-Fourrey C."/>
            <person name="Kuo A."/>
            <person name="Mondo S."/>
            <person name="Calhoun S."/>
            <person name="Riley R."/>
            <person name="Ohm R."/>
            <person name="LaButti K."/>
            <person name="Andreopoulos B."/>
            <person name="Pangilinan J."/>
            <person name="Nolan M."/>
            <person name="Tritt A."/>
            <person name="Clum A."/>
            <person name="Lipzen A."/>
            <person name="Daum C."/>
            <person name="Barry K."/>
            <person name="Grigoriev I.V."/>
            <person name="Vilgalys R."/>
        </authorList>
    </citation>
    <scope>NUCLEOTIDE SEQUENCE</scope>
    <source>
        <strain evidence="10">PMI_201</strain>
    </source>
</reference>
<dbReference type="GO" id="GO:0016567">
    <property type="term" value="P:protein ubiquitination"/>
    <property type="evidence" value="ECO:0007669"/>
    <property type="project" value="InterPro"/>
</dbReference>
<dbReference type="PROSITE" id="PS51282">
    <property type="entry name" value="DWNN"/>
    <property type="match status" value="1"/>
</dbReference>
<feature type="compositionally biased region" description="Basic and acidic residues" evidence="7">
    <location>
        <begin position="362"/>
        <end position="388"/>
    </location>
</feature>
<dbReference type="InterPro" id="IPR014891">
    <property type="entry name" value="DWNN_domain"/>
</dbReference>
<feature type="compositionally biased region" description="Polar residues" evidence="7">
    <location>
        <begin position="444"/>
        <end position="464"/>
    </location>
</feature>
<keyword evidence="3 6" id="KW-0863">Zinc-finger</keyword>
<organism evidence="10 11">
    <name type="scientific">Talaromyces proteolyticus</name>
    <dbReference type="NCBI Taxonomy" id="1131652"/>
    <lineage>
        <taxon>Eukaryota</taxon>
        <taxon>Fungi</taxon>
        <taxon>Dikarya</taxon>
        <taxon>Ascomycota</taxon>
        <taxon>Pezizomycotina</taxon>
        <taxon>Eurotiomycetes</taxon>
        <taxon>Eurotiomycetidae</taxon>
        <taxon>Eurotiales</taxon>
        <taxon>Trichocomaceae</taxon>
        <taxon>Talaromyces</taxon>
        <taxon>Talaromyces sect. Bacilispori</taxon>
    </lineage>
</organism>
<dbReference type="SMART" id="SM01180">
    <property type="entry name" value="DWNN"/>
    <property type="match status" value="1"/>
</dbReference>
<feature type="domain" description="DWNN" evidence="9">
    <location>
        <begin position="5"/>
        <end position="78"/>
    </location>
</feature>
<name>A0AAD4Q5M1_9EURO</name>
<feature type="compositionally biased region" description="Basic and acidic residues" evidence="7">
    <location>
        <begin position="409"/>
        <end position="421"/>
    </location>
</feature>
<evidence type="ECO:0000256" key="4">
    <source>
        <dbReference type="ARBA" id="ARBA00022833"/>
    </source>
</evidence>
<dbReference type="SUPFAM" id="SSF57850">
    <property type="entry name" value="RING/U-box"/>
    <property type="match status" value="1"/>
</dbReference>
<keyword evidence="2" id="KW-0479">Metal-binding</keyword>
<evidence type="ECO:0000256" key="7">
    <source>
        <dbReference type="SAM" id="MobiDB-lite"/>
    </source>
</evidence>
<keyword evidence="11" id="KW-1185">Reference proteome</keyword>
<dbReference type="GO" id="GO:0061630">
    <property type="term" value="F:ubiquitin protein ligase activity"/>
    <property type="evidence" value="ECO:0007669"/>
    <property type="project" value="InterPro"/>
</dbReference>
<comment type="subcellular location">
    <subcellularLocation>
        <location evidence="1">Nucleus</location>
    </subcellularLocation>
</comment>
<protein>
    <submittedName>
        <fullName evidence="10">DWNN domain-containing protein</fullName>
    </submittedName>
</protein>
<feature type="compositionally biased region" description="Polar residues" evidence="7">
    <location>
        <begin position="393"/>
        <end position="408"/>
    </location>
</feature>
<dbReference type="GO" id="GO:0008270">
    <property type="term" value="F:zinc ion binding"/>
    <property type="evidence" value="ECO:0007669"/>
    <property type="project" value="UniProtKB-KW"/>
</dbReference>
<accession>A0AAD4Q5M1</accession>
<evidence type="ECO:0000256" key="1">
    <source>
        <dbReference type="ARBA" id="ARBA00004123"/>
    </source>
</evidence>
<dbReference type="CDD" id="cd16620">
    <property type="entry name" value="vRING-HC-C4C4_RBBP6"/>
    <property type="match status" value="1"/>
</dbReference>
<dbReference type="GO" id="GO:0006397">
    <property type="term" value="P:mRNA processing"/>
    <property type="evidence" value="ECO:0007669"/>
    <property type="project" value="InterPro"/>
</dbReference>
<gene>
    <name evidence="10" type="ORF">BGW36DRAFT_286368</name>
</gene>
<dbReference type="InterPro" id="IPR001878">
    <property type="entry name" value="Znf_CCHC"/>
</dbReference>
<dbReference type="PANTHER" id="PTHR15439:SF0">
    <property type="entry name" value="CELL DIVISION CYCLE AND APOPTOSIS REGULATOR PROTEIN 1-RELATED"/>
    <property type="match status" value="1"/>
</dbReference>
<feature type="region of interest" description="Disordered" evidence="7">
    <location>
        <begin position="362"/>
        <end position="468"/>
    </location>
</feature>
<evidence type="ECO:0000259" key="8">
    <source>
        <dbReference type="PROSITE" id="PS50158"/>
    </source>
</evidence>
<dbReference type="InterPro" id="IPR033489">
    <property type="entry name" value="RBBP6"/>
</dbReference>
<dbReference type="GO" id="GO:0006511">
    <property type="term" value="P:ubiquitin-dependent protein catabolic process"/>
    <property type="evidence" value="ECO:0007669"/>
    <property type="project" value="TreeGrafter"/>
</dbReference>
<evidence type="ECO:0000313" key="11">
    <source>
        <dbReference type="Proteomes" id="UP001201262"/>
    </source>
</evidence>